<protein>
    <submittedName>
        <fullName evidence="2">Uncharacterized protein</fullName>
    </submittedName>
</protein>
<name>A0AAE0Y6E4_9GAST</name>
<sequence length="87" mass="10151">MIECMTRCVLFLAERCQIIPLGLAVSEQERPVWRAAHLSQSHSQSHTGSERREEKAVGFRDTNYLDMCPDMMWIKNDKHRTPQTSFI</sequence>
<dbReference type="EMBL" id="JAWDGP010006861">
    <property type="protein sequence ID" value="KAK3734135.1"/>
    <property type="molecule type" value="Genomic_DNA"/>
</dbReference>
<dbReference type="Proteomes" id="UP001283361">
    <property type="component" value="Unassembled WGS sequence"/>
</dbReference>
<proteinExistence type="predicted"/>
<feature type="region of interest" description="Disordered" evidence="1">
    <location>
        <begin position="37"/>
        <end position="56"/>
    </location>
</feature>
<evidence type="ECO:0000256" key="1">
    <source>
        <dbReference type="SAM" id="MobiDB-lite"/>
    </source>
</evidence>
<keyword evidence="3" id="KW-1185">Reference proteome</keyword>
<comment type="caution">
    <text evidence="2">The sequence shown here is derived from an EMBL/GenBank/DDBJ whole genome shotgun (WGS) entry which is preliminary data.</text>
</comment>
<gene>
    <name evidence="2" type="ORF">RRG08_000047</name>
</gene>
<evidence type="ECO:0000313" key="2">
    <source>
        <dbReference type="EMBL" id="KAK3734135.1"/>
    </source>
</evidence>
<organism evidence="2 3">
    <name type="scientific">Elysia crispata</name>
    <name type="common">lettuce slug</name>
    <dbReference type="NCBI Taxonomy" id="231223"/>
    <lineage>
        <taxon>Eukaryota</taxon>
        <taxon>Metazoa</taxon>
        <taxon>Spiralia</taxon>
        <taxon>Lophotrochozoa</taxon>
        <taxon>Mollusca</taxon>
        <taxon>Gastropoda</taxon>
        <taxon>Heterobranchia</taxon>
        <taxon>Euthyneura</taxon>
        <taxon>Panpulmonata</taxon>
        <taxon>Sacoglossa</taxon>
        <taxon>Placobranchoidea</taxon>
        <taxon>Plakobranchidae</taxon>
        <taxon>Elysia</taxon>
    </lineage>
</organism>
<evidence type="ECO:0000313" key="3">
    <source>
        <dbReference type="Proteomes" id="UP001283361"/>
    </source>
</evidence>
<reference evidence="2" key="1">
    <citation type="journal article" date="2023" name="G3 (Bethesda)">
        <title>A reference genome for the long-term kleptoplast-retaining sea slug Elysia crispata morphotype clarki.</title>
        <authorList>
            <person name="Eastman K.E."/>
            <person name="Pendleton A.L."/>
            <person name="Shaikh M.A."/>
            <person name="Suttiyut T."/>
            <person name="Ogas R."/>
            <person name="Tomko P."/>
            <person name="Gavelis G."/>
            <person name="Widhalm J.R."/>
            <person name="Wisecaver J.H."/>
        </authorList>
    </citation>
    <scope>NUCLEOTIDE SEQUENCE</scope>
    <source>
        <strain evidence="2">ECLA1</strain>
    </source>
</reference>
<dbReference type="AlphaFoldDB" id="A0AAE0Y6E4"/>
<accession>A0AAE0Y6E4</accession>